<dbReference type="EMBL" id="OZ026884">
    <property type="protein sequence ID" value="CAL1239260.1"/>
    <property type="molecule type" value="Genomic_DNA"/>
</dbReference>
<dbReference type="Proteomes" id="UP001497493">
    <property type="component" value="Chromosome"/>
</dbReference>
<dbReference type="Gene3D" id="3.10.450.50">
    <property type="match status" value="1"/>
</dbReference>
<accession>A0ABM9NF82</accession>
<dbReference type="CDD" id="cd00531">
    <property type="entry name" value="NTF2_like"/>
    <property type="match status" value="1"/>
</dbReference>
<evidence type="ECO:0000313" key="2">
    <source>
        <dbReference type="EMBL" id="CAL1239260.1"/>
    </source>
</evidence>
<dbReference type="InterPro" id="IPR037401">
    <property type="entry name" value="SnoaL-like"/>
</dbReference>
<keyword evidence="3" id="KW-1185">Reference proteome</keyword>
<gene>
    <name evidence="2" type="ORF">MECH1_V1_0484</name>
</gene>
<sequence>MKRSLGLMLCLVTTAVPIESQATDSARQIAESNVAQWNAAFAKGNMDGILALYADNALLVQPNGSVAKGAGEIREFWQSLIGQGAYAMDIVDVRSEQDGSIIATARLSDIKTLRSEQPQTIKYHYGGVLYSVLRRQPDGSWKAQVQRWSAGRGI</sequence>
<feature type="domain" description="SnoaL-like" evidence="1">
    <location>
        <begin position="34"/>
        <end position="107"/>
    </location>
</feature>
<organism evidence="2 3">
    <name type="scientific">Candidatus Methylocalor cossyra</name>
    <dbReference type="NCBI Taxonomy" id="3108543"/>
    <lineage>
        <taxon>Bacteria</taxon>
        <taxon>Pseudomonadati</taxon>
        <taxon>Pseudomonadota</taxon>
        <taxon>Gammaproteobacteria</taxon>
        <taxon>Methylococcales</taxon>
        <taxon>Methylococcaceae</taxon>
        <taxon>Candidatus Methylocalor</taxon>
    </lineage>
</organism>
<dbReference type="SUPFAM" id="SSF54427">
    <property type="entry name" value="NTF2-like"/>
    <property type="match status" value="1"/>
</dbReference>
<evidence type="ECO:0000259" key="1">
    <source>
        <dbReference type="Pfam" id="PF12680"/>
    </source>
</evidence>
<dbReference type="Pfam" id="PF12680">
    <property type="entry name" value="SnoaL_2"/>
    <property type="match status" value="1"/>
</dbReference>
<protein>
    <recommendedName>
        <fullName evidence="1">SnoaL-like domain-containing protein</fullName>
    </recommendedName>
</protein>
<evidence type="ECO:0000313" key="3">
    <source>
        <dbReference type="Proteomes" id="UP001497493"/>
    </source>
</evidence>
<dbReference type="RefSeq" id="WP_348758838.1">
    <property type="nucleotide sequence ID" value="NZ_OZ026884.1"/>
</dbReference>
<reference evidence="2 3" key="1">
    <citation type="submission" date="2024-04" db="EMBL/GenBank/DDBJ databases">
        <authorList>
            <person name="Cremers G."/>
        </authorList>
    </citation>
    <scope>NUCLEOTIDE SEQUENCE [LARGE SCALE GENOMIC DNA]</scope>
    <source>
        <strain evidence="2">MeCH1-AG</strain>
    </source>
</reference>
<proteinExistence type="predicted"/>
<dbReference type="InterPro" id="IPR032710">
    <property type="entry name" value="NTF2-like_dom_sf"/>
</dbReference>
<name>A0ABM9NF82_9GAMM</name>